<keyword evidence="7" id="KW-0813">Transport</keyword>
<evidence type="ECO:0000256" key="4">
    <source>
        <dbReference type="ARBA" id="ARBA00022692"/>
    </source>
</evidence>
<comment type="caution">
    <text evidence="9">The sequence shown here is derived from an EMBL/GenBank/DDBJ whole genome shotgun (WGS) entry which is preliminary data.</text>
</comment>
<dbReference type="GO" id="GO:0022857">
    <property type="term" value="F:transmembrane transporter activity"/>
    <property type="evidence" value="ECO:0007669"/>
    <property type="project" value="InterPro"/>
</dbReference>
<evidence type="ECO:0000313" key="10">
    <source>
        <dbReference type="Proteomes" id="UP000249061"/>
    </source>
</evidence>
<evidence type="ECO:0000256" key="6">
    <source>
        <dbReference type="ARBA" id="ARBA00023136"/>
    </source>
</evidence>
<feature type="transmembrane region" description="Helical" evidence="8">
    <location>
        <begin position="36"/>
        <end position="56"/>
    </location>
</feature>
<accession>A0A2W5TS50</accession>
<dbReference type="Pfam" id="PF02472">
    <property type="entry name" value="ExbD"/>
    <property type="match status" value="1"/>
</dbReference>
<evidence type="ECO:0000256" key="5">
    <source>
        <dbReference type="ARBA" id="ARBA00022989"/>
    </source>
</evidence>
<name>A0A2W5TS50_9BACT</name>
<dbReference type="GO" id="GO:0005886">
    <property type="term" value="C:plasma membrane"/>
    <property type="evidence" value="ECO:0007669"/>
    <property type="project" value="UniProtKB-SubCell"/>
</dbReference>
<keyword evidence="6 8" id="KW-0472">Membrane</keyword>
<keyword evidence="3" id="KW-1003">Cell membrane</keyword>
<organism evidence="9 10">
    <name type="scientific">Archangium gephyra</name>
    <dbReference type="NCBI Taxonomy" id="48"/>
    <lineage>
        <taxon>Bacteria</taxon>
        <taxon>Pseudomonadati</taxon>
        <taxon>Myxococcota</taxon>
        <taxon>Myxococcia</taxon>
        <taxon>Myxococcales</taxon>
        <taxon>Cystobacterineae</taxon>
        <taxon>Archangiaceae</taxon>
        <taxon>Archangium</taxon>
    </lineage>
</organism>
<dbReference type="Proteomes" id="UP000249061">
    <property type="component" value="Unassembled WGS sequence"/>
</dbReference>
<evidence type="ECO:0000256" key="8">
    <source>
        <dbReference type="SAM" id="Phobius"/>
    </source>
</evidence>
<keyword evidence="7" id="KW-0653">Protein transport</keyword>
<comment type="similarity">
    <text evidence="2 7">Belongs to the ExbD/TolR family.</text>
</comment>
<comment type="subcellular location">
    <subcellularLocation>
        <location evidence="1">Cell membrane</location>
        <topology evidence="1">Single-pass membrane protein</topology>
    </subcellularLocation>
    <subcellularLocation>
        <location evidence="7">Cell membrane</location>
        <topology evidence="7">Single-pass type II membrane protein</topology>
    </subcellularLocation>
</comment>
<protein>
    <submittedName>
        <fullName evidence="9">Biopolymer transporter ExbD</fullName>
    </submittedName>
</protein>
<evidence type="ECO:0000256" key="3">
    <source>
        <dbReference type="ARBA" id="ARBA00022475"/>
    </source>
</evidence>
<gene>
    <name evidence="9" type="ORF">DI536_01380</name>
</gene>
<evidence type="ECO:0000256" key="7">
    <source>
        <dbReference type="RuleBase" id="RU003879"/>
    </source>
</evidence>
<sequence>MAIVAPGKRFGKRLEHSKVFGHGLHGKKSVFSDLNVTPLVDMFVILVLFLIANFSATGELLSMSKDIQLPEAAHTEELTLAPVVQVSQQEVVVSGAVIGRVEDLAREDYLNIPALEEKLREMKKQFEDLHNQAGDSGAFKGDVNIQADKQVQFRIIKKVMFSCASAGYGNISFATMAAGGSDGKKTETAMR</sequence>
<proteinExistence type="inferred from homology"/>
<dbReference type="InterPro" id="IPR003400">
    <property type="entry name" value="ExbD"/>
</dbReference>
<dbReference type="AlphaFoldDB" id="A0A2W5TS50"/>
<keyword evidence="4 7" id="KW-0812">Transmembrane</keyword>
<dbReference type="EMBL" id="QFQP01000001">
    <property type="protein sequence ID" value="PZR18559.1"/>
    <property type="molecule type" value="Genomic_DNA"/>
</dbReference>
<evidence type="ECO:0000313" key="9">
    <source>
        <dbReference type="EMBL" id="PZR18559.1"/>
    </source>
</evidence>
<evidence type="ECO:0000256" key="2">
    <source>
        <dbReference type="ARBA" id="ARBA00005811"/>
    </source>
</evidence>
<evidence type="ECO:0000256" key="1">
    <source>
        <dbReference type="ARBA" id="ARBA00004162"/>
    </source>
</evidence>
<dbReference type="GO" id="GO:0015031">
    <property type="term" value="P:protein transport"/>
    <property type="evidence" value="ECO:0007669"/>
    <property type="project" value="UniProtKB-KW"/>
</dbReference>
<keyword evidence="5 8" id="KW-1133">Transmembrane helix</keyword>
<reference evidence="9 10" key="1">
    <citation type="submission" date="2017-08" db="EMBL/GenBank/DDBJ databases">
        <title>Infants hospitalized years apart are colonized by the same room-sourced microbial strains.</title>
        <authorList>
            <person name="Brooks B."/>
            <person name="Olm M.R."/>
            <person name="Firek B.A."/>
            <person name="Baker R."/>
            <person name="Thomas B.C."/>
            <person name="Morowitz M.J."/>
            <person name="Banfield J.F."/>
        </authorList>
    </citation>
    <scope>NUCLEOTIDE SEQUENCE [LARGE SCALE GENOMIC DNA]</scope>
    <source>
        <strain evidence="9">S2_003_000_R2_14</strain>
    </source>
</reference>